<dbReference type="Pfam" id="PF05787">
    <property type="entry name" value="PhoX"/>
    <property type="match status" value="2"/>
</dbReference>
<feature type="signal peptide" evidence="1">
    <location>
        <begin position="1"/>
        <end position="33"/>
    </location>
</feature>
<sequence length="515" mass="53708" precursor="true">MSEQSHDLSRRQVLMGGGAAVAAAFSGPMAAYAATVDQNYAERCSPADASALTESPYGPVAPVNDLTTGLPLVQLPAGFTYKSYGWAGDVMSDGLITPNAHDGMGVVVSRRVGRSQEIILVRNHERSTSSSAANILGAGNSNVAKYDTGTTGGSYQIGGNTNLVWRDGNWVASYASLGGIYRPCAGGASTWGSWMSNEEIGSNSISTDGNKKHGYVFEVPADTSLNAADPTPIIAMGRMAHEASAIDPQTGYWYLTEDAGNANTLYRFRPNNVNGGLGSLHAGGLLEGLAVRGVPGADLRFPTLCQEFQVEWVPIADPDADRASISTTVGTVTGSGPFRGAYANGGAIFGANEGCWVANGTVFFTDKATSSATSSLPARSGVVWALDLATMTLKAIFVGRDRVVGNSPDNICVSPRGGLLMNEDGGDGSPTSAPIPAQDLKVLTPEGGTYTFARHNFNFSTAQIQAVGKNSASGDRRNTEWAGSVFSPDGRVLFVNLYTPGITLAITGPWDKGHL</sequence>
<dbReference type="RefSeq" id="WP_009516153.1">
    <property type="nucleotide sequence ID" value="NZ_CCAE010000021.1"/>
</dbReference>
<feature type="chain" id="PRO_5009681428" evidence="1">
    <location>
        <begin position="34"/>
        <end position="515"/>
    </location>
</feature>
<dbReference type="PROSITE" id="PS51318">
    <property type="entry name" value="TAT"/>
    <property type="match status" value="1"/>
</dbReference>
<name>A0A1L1PFN9_HYDIT</name>
<evidence type="ECO:0000256" key="1">
    <source>
        <dbReference type="SAM" id="SignalP"/>
    </source>
</evidence>
<gene>
    <name evidence="2" type="ORF">BN948_02733</name>
</gene>
<evidence type="ECO:0000313" key="3">
    <source>
        <dbReference type="Proteomes" id="UP000028878"/>
    </source>
</evidence>
<keyword evidence="1" id="KW-0732">Signal</keyword>
<keyword evidence="3" id="KW-1185">Reference proteome</keyword>
<organism evidence="2 3">
    <name type="scientific">Hydrogenophaga intermedia</name>
    <dbReference type="NCBI Taxonomy" id="65786"/>
    <lineage>
        <taxon>Bacteria</taxon>
        <taxon>Pseudomonadati</taxon>
        <taxon>Pseudomonadota</taxon>
        <taxon>Betaproteobacteria</taxon>
        <taxon>Burkholderiales</taxon>
        <taxon>Comamonadaceae</taxon>
        <taxon>Hydrogenophaga</taxon>
    </lineage>
</organism>
<dbReference type="InterPro" id="IPR006311">
    <property type="entry name" value="TAT_signal"/>
</dbReference>
<dbReference type="EMBL" id="CCAE010000021">
    <property type="protein sequence ID" value="CDN88300.1"/>
    <property type="molecule type" value="Genomic_DNA"/>
</dbReference>
<accession>A0A1L1PFN9</accession>
<protein>
    <submittedName>
        <fullName evidence="2">Putative secreted protein</fullName>
    </submittedName>
</protein>
<dbReference type="InterPro" id="IPR008557">
    <property type="entry name" value="PhoX"/>
</dbReference>
<proteinExistence type="predicted"/>
<dbReference type="AlphaFoldDB" id="A0A1L1PFN9"/>
<evidence type="ECO:0000313" key="2">
    <source>
        <dbReference type="EMBL" id="CDN88300.1"/>
    </source>
</evidence>
<dbReference type="PANTHER" id="PTHR35399">
    <property type="entry name" value="SLR8030 PROTEIN"/>
    <property type="match status" value="1"/>
</dbReference>
<reference evidence="3" key="1">
    <citation type="submission" date="2014-11" db="EMBL/GenBank/DDBJ databases">
        <title>Draft genome sequence of Hydrogenophaga intermedia S1.</title>
        <authorList>
            <person name="Gan H.M."/>
            <person name="Chew T.H."/>
            <person name="Stolz A."/>
        </authorList>
    </citation>
    <scope>NUCLEOTIDE SEQUENCE [LARGE SCALE GENOMIC DNA]</scope>
    <source>
        <strain evidence="3">S1</strain>
    </source>
</reference>
<dbReference type="SUPFAM" id="SSF75011">
    <property type="entry name" value="3-carboxy-cis,cis-mucoante lactonizing enzyme"/>
    <property type="match status" value="1"/>
</dbReference>
<dbReference type="PANTHER" id="PTHR35399:SF4">
    <property type="entry name" value="MEMBRANE PROTEIN"/>
    <property type="match status" value="1"/>
</dbReference>
<dbReference type="Proteomes" id="UP000028878">
    <property type="component" value="Unassembled WGS sequence"/>
</dbReference>